<reference evidence="10" key="1">
    <citation type="submission" date="2021-01" db="EMBL/GenBank/DDBJ databases">
        <authorList>
            <person name="Eckstrom K.M.E."/>
        </authorList>
    </citation>
    <scope>NUCLEOTIDE SEQUENCE</scope>
    <source>
        <strain evidence="10">UVCC 0001</strain>
    </source>
</reference>
<dbReference type="GO" id="GO:0004713">
    <property type="term" value="F:protein tyrosine kinase activity"/>
    <property type="evidence" value="ECO:0007669"/>
    <property type="project" value="TreeGrafter"/>
</dbReference>
<dbReference type="InterPro" id="IPR000719">
    <property type="entry name" value="Prot_kinase_dom"/>
</dbReference>
<dbReference type="GO" id="GO:0005634">
    <property type="term" value="C:nucleus"/>
    <property type="evidence" value="ECO:0007669"/>
    <property type="project" value="TreeGrafter"/>
</dbReference>
<dbReference type="GO" id="GO:0005737">
    <property type="term" value="C:cytoplasm"/>
    <property type="evidence" value="ECO:0007669"/>
    <property type="project" value="TreeGrafter"/>
</dbReference>
<evidence type="ECO:0000259" key="9">
    <source>
        <dbReference type="PROSITE" id="PS50011"/>
    </source>
</evidence>
<accession>A0AAD9MKW0</accession>
<keyword evidence="2 6" id="KW-0547">Nucleotide-binding</keyword>
<keyword evidence="4 6" id="KW-0067">ATP-binding</keyword>
<evidence type="ECO:0000313" key="11">
    <source>
        <dbReference type="Proteomes" id="UP001255856"/>
    </source>
</evidence>
<sequence>MAATVLFSSQDNLASGQLTNPFSNMSLDSQRTSQDRLVRLRSPPCYRCIFRDPDSEATQADWNARRDAAAYPASRMRLDFKELGLLGQGSFSRVFRVRHRLDGREYALKRSIRELSPSSPAYAQFLQEVQILAHVPPHSCVVGYHGAWVEPGPSDPGLVHAYVLLERCEVSLGTHLALSAERLAAADLVAVLRALCGALAHLHARGVAHLDVKPDNVYVRLGAGGRGGGAEPGPPPYKLGDFGQAALYEAGGAAPRQAVREGDSRYLAPELLNADLRDLPAADMFAVGATLLELALGEELPAGGAAYAALRQGRLPLLPAVPVPLSRLIRQLMSPDPKDRPSAARVLTHPCVTGQPTPERQESAPAPAKPPRASGGYGGLVFQKTTH</sequence>
<feature type="region of interest" description="Disordered" evidence="8">
    <location>
        <begin position="349"/>
        <end position="387"/>
    </location>
</feature>
<dbReference type="PANTHER" id="PTHR11042:SF185">
    <property type="entry name" value="WEE1-LIKE PROTEIN KINASE"/>
    <property type="match status" value="1"/>
</dbReference>
<gene>
    <name evidence="10" type="ORF">QBZ16_003605</name>
</gene>
<evidence type="ECO:0000256" key="1">
    <source>
        <dbReference type="ARBA" id="ARBA00022679"/>
    </source>
</evidence>
<evidence type="ECO:0000256" key="3">
    <source>
        <dbReference type="ARBA" id="ARBA00022777"/>
    </source>
</evidence>
<keyword evidence="1" id="KW-0808">Transferase</keyword>
<comment type="similarity">
    <text evidence="5">Belongs to the protein kinase superfamily. Ser/Thr protein kinase family. GCN2 subfamily.</text>
</comment>
<dbReference type="Gene3D" id="3.30.200.20">
    <property type="entry name" value="Phosphorylase Kinase, domain 1"/>
    <property type="match status" value="1"/>
</dbReference>
<dbReference type="InterPro" id="IPR011009">
    <property type="entry name" value="Kinase-like_dom_sf"/>
</dbReference>
<dbReference type="PROSITE" id="PS00107">
    <property type="entry name" value="PROTEIN_KINASE_ATP"/>
    <property type="match status" value="1"/>
</dbReference>
<evidence type="ECO:0000256" key="4">
    <source>
        <dbReference type="ARBA" id="ARBA00022840"/>
    </source>
</evidence>
<organism evidence="10 11">
    <name type="scientific">Prototheca wickerhamii</name>
    <dbReference type="NCBI Taxonomy" id="3111"/>
    <lineage>
        <taxon>Eukaryota</taxon>
        <taxon>Viridiplantae</taxon>
        <taxon>Chlorophyta</taxon>
        <taxon>core chlorophytes</taxon>
        <taxon>Trebouxiophyceae</taxon>
        <taxon>Chlorellales</taxon>
        <taxon>Chlorellaceae</taxon>
        <taxon>Prototheca</taxon>
    </lineage>
</organism>
<dbReference type="PROSITE" id="PS00108">
    <property type="entry name" value="PROTEIN_KINASE_ST"/>
    <property type="match status" value="1"/>
</dbReference>
<dbReference type="SMART" id="SM00220">
    <property type="entry name" value="S_TKc"/>
    <property type="match status" value="1"/>
</dbReference>
<dbReference type="Pfam" id="PF00069">
    <property type="entry name" value="Pkinase"/>
    <property type="match status" value="1"/>
</dbReference>
<dbReference type="GO" id="GO:0005524">
    <property type="term" value="F:ATP binding"/>
    <property type="evidence" value="ECO:0007669"/>
    <property type="project" value="UniProtKB-UniRule"/>
</dbReference>
<feature type="binding site" evidence="6">
    <location>
        <position position="109"/>
    </location>
    <ligand>
        <name>ATP</name>
        <dbReference type="ChEBI" id="CHEBI:30616"/>
    </ligand>
</feature>
<dbReference type="EMBL" id="JASFZW010000004">
    <property type="protein sequence ID" value="KAK2078765.1"/>
    <property type="molecule type" value="Genomic_DNA"/>
</dbReference>
<dbReference type="PROSITE" id="PS50011">
    <property type="entry name" value="PROTEIN_KINASE_DOM"/>
    <property type="match status" value="1"/>
</dbReference>
<dbReference type="PANTHER" id="PTHR11042">
    <property type="entry name" value="EUKARYOTIC TRANSLATION INITIATION FACTOR 2-ALPHA KINASE EIF2-ALPHA KINASE -RELATED"/>
    <property type="match status" value="1"/>
</dbReference>
<evidence type="ECO:0000256" key="6">
    <source>
        <dbReference type="PROSITE-ProRule" id="PRU10141"/>
    </source>
</evidence>
<keyword evidence="7" id="KW-0723">Serine/threonine-protein kinase</keyword>
<dbReference type="InterPro" id="IPR017441">
    <property type="entry name" value="Protein_kinase_ATP_BS"/>
</dbReference>
<keyword evidence="3" id="KW-0418">Kinase</keyword>
<evidence type="ECO:0000256" key="2">
    <source>
        <dbReference type="ARBA" id="ARBA00022741"/>
    </source>
</evidence>
<dbReference type="InterPro" id="IPR050339">
    <property type="entry name" value="CC_SR_Kinase"/>
</dbReference>
<comment type="caution">
    <text evidence="10">The sequence shown here is derived from an EMBL/GenBank/DDBJ whole genome shotgun (WGS) entry which is preliminary data.</text>
</comment>
<dbReference type="Proteomes" id="UP001255856">
    <property type="component" value="Unassembled WGS sequence"/>
</dbReference>
<name>A0AAD9MKW0_PROWI</name>
<evidence type="ECO:0000256" key="5">
    <source>
        <dbReference type="ARBA" id="ARBA00037982"/>
    </source>
</evidence>
<protein>
    <recommendedName>
        <fullName evidence="9">Protein kinase domain-containing protein</fullName>
    </recommendedName>
</protein>
<evidence type="ECO:0000313" key="10">
    <source>
        <dbReference type="EMBL" id="KAK2078765.1"/>
    </source>
</evidence>
<dbReference type="Gene3D" id="1.10.510.10">
    <property type="entry name" value="Transferase(Phosphotransferase) domain 1"/>
    <property type="match status" value="1"/>
</dbReference>
<dbReference type="AlphaFoldDB" id="A0AAD9MKW0"/>
<dbReference type="SUPFAM" id="SSF56112">
    <property type="entry name" value="Protein kinase-like (PK-like)"/>
    <property type="match status" value="1"/>
</dbReference>
<evidence type="ECO:0000256" key="7">
    <source>
        <dbReference type="RuleBase" id="RU000304"/>
    </source>
</evidence>
<dbReference type="GO" id="GO:0004674">
    <property type="term" value="F:protein serine/threonine kinase activity"/>
    <property type="evidence" value="ECO:0007669"/>
    <property type="project" value="UniProtKB-KW"/>
</dbReference>
<keyword evidence="11" id="KW-1185">Reference proteome</keyword>
<feature type="domain" description="Protein kinase" evidence="9">
    <location>
        <begin position="80"/>
        <end position="352"/>
    </location>
</feature>
<evidence type="ECO:0000256" key="8">
    <source>
        <dbReference type="SAM" id="MobiDB-lite"/>
    </source>
</evidence>
<proteinExistence type="inferred from homology"/>
<dbReference type="InterPro" id="IPR008271">
    <property type="entry name" value="Ser/Thr_kinase_AS"/>
</dbReference>